<evidence type="ECO:0000256" key="4">
    <source>
        <dbReference type="SAM" id="MobiDB-lite"/>
    </source>
</evidence>
<organism evidence="8 9">
    <name type="scientific">Prevotella herbatica</name>
    <dbReference type="NCBI Taxonomy" id="2801997"/>
    <lineage>
        <taxon>Bacteria</taxon>
        <taxon>Pseudomonadati</taxon>
        <taxon>Bacteroidota</taxon>
        <taxon>Bacteroidia</taxon>
        <taxon>Bacteroidales</taxon>
        <taxon>Prevotellaceae</taxon>
        <taxon>Prevotella</taxon>
    </lineage>
</organism>
<feature type="region of interest" description="Disordered" evidence="4">
    <location>
        <begin position="725"/>
        <end position="747"/>
    </location>
</feature>
<dbReference type="InterPro" id="IPR012910">
    <property type="entry name" value="Plug_dom"/>
</dbReference>
<dbReference type="RefSeq" id="WP_207154899.1">
    <property type="nucleotide sequence ID" value="NZ_AP024484.1"/>
</dbReference>
<evidence type="ECO:0000256" key="1">
    <source>
        <dbReference type="ARBA" id="ARBA00004442"/>
    </source>
</evidence>
<evidence type="ECO:0000256" key="5">
    <source>
        <dbReference type="SAM" id="SignalP"/>
    </source>
</evidence>
<accession>A0ABN6EKR9</accession>
<keyword evidence="5" id="KW-0732">Signal</keyword>
<evidence type="ECO:0000259" key="6">
    <source>
        <dbReference type="Pfam" id="PF07715"/>
    </source>
</evidence>
<dbReference type="Proteomes" id="UP001319045">
    <property type="component" value="Chromosome"/>
</dbReference>
<evidence type="ECO:0000313" key="8">
    <source>
        <dbReference type="EMBL" id="BCS84718.1"/>
    </source>
</evidence>
<keyword evidence="9" id="KW-1185">Reference proteome</keyword>
<evidence type="ECO:0000256" key="2">
    <source>
        <dbReference type="ARBA" id="ARBA00023136"/>
    </source>
</evidence>
<feature type="domain" description="TonB-dependent receptor plug" evidence="6">
    <location>
        <begin position="78"/>
        <end position="158"/>
    </location>
</feature>
<reference evidence="8 9" key="1">
    <citation type="journal article" date="2022" name="Int. J. Syst. Evol. Microbiol.">
        <title>Prevotella herbatica sp. nov., a plant polysaccharide-decomposing anaerobic bacterium isolated from a methanogenic reactor.</title>
        <authorList>
            <person name="Uek A."/>
            <person name="Tonouchi A."/>
            <person name="Kaku N."/>
            <person name="Ueki K."/>
        </authorList>
    </citation>
    <scope>NUCLEOTIDE SEQUENCE [LARGE SCALE GENOMIC DNA]</scope>
    <source>
        <strain evidence="8 9">WR041</strain>
    </source>
</reference>
<evidence type="ECO:0000256" key="3">
    <source>
        <dbReference type="ARBA" id="ARBA00023237"/>
    </source>
</evidence>
<proteinExistence type="predicted"/>
<evidence type="ECO:0000259" key="7">
    <source>
        <dbReference type="Pfam" id="PF14905"/>
    </source>
</evidence>
<dbReference type="EMBL" id="AP024484">
    <property type="protein sequence ID" value="BCS84718.1"/>
    <property type="molecule type" value="Genomic_DNA"/>
</dbReference>
<evidence type="ECO:0000313" key="9">
    <source>
        <dbReference type="Proteomes" id="UP001319045"/>
    </source>
</evidence>
<keyword evidence="2" id="KW-0472">Membrane</keyword>
<dbReference type="PANTHER" id="PTHR40980">
    <property type="entry name" value="PLUG DOMAIN-CONTAINING PROTEIN"/>
    <property type="match status" value="1"/>
</dbReference>
<keyword evidence="3" id="KW-0998">Cell outer membrane</keyword>
<dbReference type="InterPro" id="IPR036942">
    <property type="entry name" value="Beta-barrel_TonB_sf"/>
</dbReference>
<dbReference type="InterPro" id="IPR041700">
    <property type="entry name" value="OMP_b-brl_3"/>
</dbReference>
<sequence length="747" mass="84152">MKVKVLFGISVMLLSAQMMTARTKNVVKNDTTTLNKKVPKEWYEKEHQLHDVTVVAHTPIVKMKTDKITYQVRHDVDAKTHTVLEMLRKVPMITVDGKNNISVNGSKQFKVYIDGRPSTMVTRNPTQILRNMPANSIESIEVTTNPGAQYDAEGAGGILNIITKKNKNLNNKIESINGTVHSTIGTNNYGLDANISGQKNHFSYDVNLMTDYMKYKHNKSESDINQKSFSAHTSQDTKQSMPFHMAEFGIGYQLDSLSSLHMNLSVTNFKLHEYGFPEYFYKGGTYGNGLKFGNNLDTRSNETSYDGSINYQRFFGKNNKGSMMFTYQLSHNPVKNDNVNSFFNINQTQLVIPESRKSSVREKNTEHNFLADFTIPLNKNTKINTGAKLTLGQNQSNSSDYRIDKGLYKENIDGSVFYKQKQQIMAMYGEYDATIGWLSVKPGLRYEYTLQKTKYLKGAGSNFNIHYGTIVPALSISARISELQNIGVNYNLRIRRPGITELDPYVDRSNPTTLVYGNSHLDAEKTNNLSIVYNLTASNFAMNATLRHSFSNNAIEQYSFNNNGVLNTTYGNIVKRNISALNLYMNWSMTTSTRMMLNAEAGYTDLRSAALNAKNNGWNLNVNYGIQQNMPWDIKLTTNLELMTRKHTLQGYESGMSLLSASISKSFCNDKWNVTVSGTTGLGHGGNIVWTSYNKGNDFNSTNSFTEPVKNISLGISYTFGSKKETNKDDDDWMQIGSKSHSGKHRK</sequence>
<feature type="chain" id="PRO_5046884647" evidence="5">
    <location>
        <begin position="21"/>
        <end position="747"/>
    </location>
</feature>
<dbReference type="SUPFAM" id="SSF56935">
    <property type="entry name" value="Porins"/>
    <property type="match status" value="1"/>
</dbReference>
<dbReference type="Pfam" id="PF14905">
    <property type="entry name" value="OMP_b-brl_3"/>
    <property type="match status" value="1"/>
</dbReference>
<dbReference type="PANTHER" id="PTHR40980:SF4">
    <property type="entry name" value="TONB-DEPENDENT RECEPTOR-LIKE BETA-BARREL DOMAIN-CONTAINING PROTEIN"/>
    <property type="match status" value="1"/>
</dbReference>
<feature type="signal peptide" evidence="5">
    <location>
        <begin position="1"/>
        <end position="20"/>
    </location>
</feature>
<dbReference type="Pfam" id="PF07715">
    <property type="entry name" value="Plug"/>
    <property type="match status" value="1"/>
</dbReference>
<keyword evidence="8" id="KW-0675">Receptor</keyword>
<gene>
    <name evidence="8" type="ORF">prwr041_06110</name>
</gene>
<dbReference type="Gene3D" id="2.40.170.20">
    <property type="entry name" value="TonB-dependent receptor, beta-barrel domain"/>
    <property type="match status" value="1"/>
</dbReference>
<feature type="domain" description="Outer membrane protein beta-barrel" evidence="7">
    <location>
        <begin position="322"/>
        <end position="718"/>
    </location>
</feature>
<name>A0ABN6EKR9_9BACT</name>
<comment type="subcellular location">
    <subcellularLocation>
        <location evidence="1">Cell outer membrane</location>
    </subcellularLocation>
</comment>
<protein>
    <submittedName>
        <fullName evidence="8">TonB-dependent receptor</fullName>
    </submittedName>
</protein>